<dbReference type="Pfam" id="PF01648">
    <property type="entry name" value="ACPS"/>
    <property type="match status" value="1"/>
</dbReference>
<gene>
    <name evidence="4" type="ORF">QS62_03015</name>
</gene>
<comment type="similarity">
    <text evidence="1">Belongs to the P-Pant transferase superfamily. Gsp/Sfp/HetI/AcpT family.</text>
</comment>
<comment type="caution">
    <text evidence="4">The sequence shown here is derived from an EMBL/GenBank/DDBJ whole genome shotgun (WGS) entry which is preliminary data.</text>
</comment>
<protein>
    <recommendedName>
        <fullName evidence="3">4'-phosphopantetheinyl transferase domain-containing protein</fullName>
    </recommendedName>
</protein>
<dbReference type="EMBL" id="JTJL01000012">
    <property type="protein sequence ID" value="OBW95506.1"/>
    <property type="molecule type" value="Genomic_DNA"/>
</dbReference>
<dbReference type="SUPFAM" id="SSF56214">
    <property type="entry name" value="4'-phosphopantetheinyl transferase"/>
    <property type="match status" value="2"/>
</dbReference>
<dbReference type="GO" id="GO:0005829">
    <property type="term" value="C:cytosol"/>
    <property type="evidence" value="ECO:0007669"/>
    <property type="project" value="TreeGrafter"/>
</dbReference>
<accession>A0A1A7P184</accession>
<sequence length="209" mass="24040">MDSNTEVTTVKKRERQIADFLLWQLLQQIDREDVYLTGIGKADNGRPFLLNTEFDFNLSHSGDWVVVVLLKRTTADEVVGIDIEHPKKARNFSRLLRYYAQPAELAWWQKHYDQHGAFYLSWCAREAILKATGRGIGALSKVVFAVDRHQFLTKEAPEGTLLFAQSLPFYLACFVEKYQSAKIQYYGWGGEKLSSAKMILTTYPVTHQE</sequence>
<dbReference type="GO" id="GO:0000287">
    <property type="term" value="F:magnesium ion binding"/>
    <property type="evidence" value="ECO:0007669"/>
    <property type="project" value="InterPro"/>
</dbReference>
<keyword evidence="2" id="KW-0808">Transferase</keyword>
<dbReference type="GO" id="GO:0019878">
    <property type="term" value="P:lysine biosynthetic process via aminoadipic acid"/>
    <property type="evidence" value="ECO:0007669"/>
    <property type="project" value="TreeGrafter"/>
</dbReference>
<evidence type="ECO:0000313" key="4">
    <source>
        <dbReference type="EMBL" id="OBW95506.1"/>
    </source>
</evidence>
<evidence type="ECO:0000259" key="3">
    <source>
        <dbReference type="Pfam" id="PF01648"/>
    </source>
</evidence>
<name>A0A1A7P184_9PAST</name>
<reference evidence="4 5" key="1">
    <citation type="submission" date="2014-11" db="EMBL/GenBank/DDBJ databases">
        <title>Pan-genome of Gallibacterium spp.</title>
        <authorList>
            <person name="Kudirkiene E."/>
            <person name="Bojesen A.M."/>
        </authorList>
    </citation>
    <scope>NUCLEOTIDE SEQUENCE [LARGE SCALE GENOMIC DNA]</scope>
    <source>
        <strain evidence="4 5">F150</strain>
    </source>
</reference>
<dbReference type="InterPro" id="IPR037143">
    <property type="entry name" value="4-PPantetheinyl_Trfase_dom_sf"/>
</dbReference>
<dbReference type="GO" id="GO:0008897">
    <property type="term" value="F:holo-[acyl-carrier-protein] synthase activity"/>
    <property type="evidence" value="ECO:0007669"/>
    <property type="project" value="InterPro"/>
</dbReference>
<dbReference type="Gene3D" id="3.90.470.20">
    <property type="entry name" value="4'-phosphopantetheinyl transferase domain"/>
    <property type="match status" value="1"/>
</dbReference>
<feature type="domain" description="4'-phosphopantetheinyl transferase" evidence="3">
    <location>
        <begin position="79"/>
        <end position="143"/>
    </location>
</feature>
<dbReference type="AlphaFoldDB" id="A0A1A7P184"/>
<dbReference type="PATRIC" id="fig|505341.3.peg.611"/>
<evidence type="ECO:0000256" key="2">
    <source>
        <dbReference type="ARBA" id="ARBA00022679"/>
    </source>
</evidence>
<evidence type="ECO:0000256" key="1">
    <source>
        <dbReference type="ARBA" id="ARBA00010990"/>
    </source>
</evidence>
<dbReference type="PANTHER" id="PTHR12215">
    <property type="entry name" value="PHOSPHOPANTETHEINE TRANSFERASE"/>
    <property type="match status" value="1"/>
</dbReference>
<organism evidence="4 5">
    <name type="scientific">Gallibacterium salpingitidis</name>
    <dbReference type="NCBI Taxonomy" id="505341"/>
    <lineage>
        <taxon>Bacteria</taxon>
        <taxon>Pseudomonadati</taxon>
        <taxon>Pseudomonadota</taxon>
        <taxon>Gammaproteobacteria</taxon>
        <taxon>Pasteurellales</taxon>
        <taxon>Pasteurellaceae</taxon>
        <taxon>Gallibacterium</taxon>
    </lineage>
</organism>
<dbReference type="PANTHER" id="PTHR12215:SF10">
    <property type="entry name" value="L-AMINOADIPATE-SEMIALDEHYDE DEHYDROGENASE-PHOSPHOPANTETHEINYL TRANSFERASE"/>
    <property type="match status" value="1"/>
</dbReference>
<dbReference type="InterPro" id="IPR008278">
    <property type="entry name" value="4-PPantetheinyl_Trfase_dom"/>
</dbReference>
<evidence type="ECO:0000313" key="5">
    <source>
        <dbReference type="Proteomes" id="UP000092649"/>
    </source>
</evidence>
<dbReference type="InterPro" id="IPR050559">
    <property type="entry name" value="P-Pant_transferase_sf"/>
</dbReference>
<keyword evidence="5" id="KW-1185">Reference proteome</keyword>
<dbReference type="Proteomes" id="UP000092649">
    <property type="component" value="Unassembled WGS sequence"/>
</dbReference>
<proteinExistence type="inferred from homology"/>